<dbReference type="EMBL" id="DRIH01000095">
    <property type="protein sequence ID" value="HEC67761.1"/>
    <property type="molecule type" value="Genomic_DNA"/>
</dbReference>
<proteinExistence type="predicted"/>
<reference evidence="2" key="1">
    <citation type="journal article" date="2020" name="mSystems">
        <title>Genome- and Community-Level Interaction Insights into Carbon Utilization and Element Cycling Functions of Hydrothermarchaeota in Hydrothermal Sediment.</title>
        <authorList>
            <person name="Zhou Z."/>
            <person name="Liu Y."/>
            <person name="Xu W."/>
            <person name="Pan J."/>
            <person name="Luo Z.H."/>
            <person name="Li M."/>
        </authorList>
    </citation>
    <scope>NUCLEOTIDE SEQUENCE [LARGE SCALE GENOMIC DNA]</scope>
    <source>
        <strain evidence="2">HyVt-389</strain>
    </source>
</reference>
<gene>
    <name evidence="2" type="ORF">ENI35_02975</name>
</gene>
<dbReference type="CDD" id="cd04301">
    <property type="entry name" value="NAT_SF"/>
    <property type="match status" value="1"/>
</dbReference>
<comment type="caution">
    <text evidence="2">The sequence shown here is derived from an EMBL/GenBank/DDBJ whole genome shotgun (WGS) entry which is preliminary data.</text>
</comment>
<sequence length="129" mass="15364">MEIRLLILLRIIQKNPFDERNVHVFLLYRKNRIIGLLTVERRNYVQKFTWKEYKNAGGQELLKAEPIWSIGLVWIHRKYRKRGLGSQLVQIAASYFDIDVQSIGWYTPFTDDGERFVRSLCPKSFFVAK</sequence>
<dbReference type="SUPFAM" id="SSF55729">
    <property type="entry name" value="Acyl-CoA N-acyltransferases (Nat)"/>
    <property type="match status" value="1"/>
</dbReference>
<dbReference type="Proteomes" id="UP000885738">
    <property type="component" value="Unassembled WGS sequence"/>
</dbReference>
<dbReference type="AlphaFoldDB" id="A0A7C1VUB6"/>
<dbReference type="InterPro" id="IPR016181">
    <property type="entry name" value="Acyl_CoA_acyltransferase"/>
</dbReference>
<feature type="domain" description="N-acetyltransferase" evidence="1">
    <location>
        <begin position="19"/>
        <end position="95"/>
    </location>
</feature>
<evidence type="ECO:0000313" key="2">
    <source>
        <dbReference type="EMBL" id="HEC67761.1"/>
    </source>
</evidence>
<dbReference type="InterPro" id="IPR000182">
    <property type="entry name" value="GNAT_dom"/>
</dbReference>
<name>A0A7C1VUB6_DESA2</name>
<dbReference type="Pfam" id="PF00583">
    <property type="entry name" value="Acetyltransf_1"/>
    <property type="match status" value="1"/>
</dbReference>
<accession>A0A7C1VUB6</accession>
<dbReference type="Gene3D" id="3.40.630.30">
    <property type="match status" value="1"/>
</dbReference>
<evidence type="ECO:0000259" key="1">
    <source>
        <dbReference type="Pfam" id="PF00583"/>
    </source>
</evidence>
<organism evidence="2">
    <name type="scientific">Desulfofervidus auxilii</name>
    <dbReference type="NCBI Taxonomy" id="1621989"/>
    <lineage>
        <taxon>Bacteria</taxon>
        <taxon>Pseudomonadati</taxon>
        <taxon>Thermodesulfobacteriota</taxon>
        <taxon>Candidatus Desulfofervidia</taxon>
        <taxon>Candidatus Desulfofervidales</taxon>
        <taxon>Candidatus Desulfofervidaceae</taxon>
        <taxon>Candidatus Desulfofervidus</taxon>
    </lineage>
</organism>
<dbReference type="GO" id="GO:0016747">
    <property type="term" value="F:acyltransferase activity, transferring groups other than amino-acyl groups"/>
    <property type="evidence" value="ECO:0007669"/>
    <property type="project" value="InterPro"/>
</dbReference>
<protein>
    <submittedName>
        <fullName evidence="2">GNAT family N-acetyltransferase</fullName>
    </submittedName>
</protein>